<feature type="region of interest" description="Disordered" evidence="3">
    <location>
        <begin position="1"/>
        <end position="23"/>
    </location>
</feature>
<dbReference type="PANTHER" id="PTHR40621:SF6">
    <property type="entry name" value="AP-1-LIKE TRANSCRIPTION FACTOR YAP1-RELATED"/>
    <property type="match status" value="1"/>
</dbReference>
<dbReference type="Pfam" id="PF00170">
    <property type="entry name" value="bZIP_1"/>
    <property type="match status" value="1"/>
</dbReference>
<keyword evidence="6" id="KW-1185">Reference proteome</keyword>
<reference evidence="5 6" key="1">
    <citation type="submission" date="2024-07" db="EMBL/GenBank/DDBJ databases">
        <title>Section-level genome sequencing and comparative genomics of Aspergillus sections Usti and Cavernicolus.</title>
        <authorList>
            <consortium name="Lawrence Berkeley National Laboratory"/>
            <person name="Nybo J.L."/>
            <person name="Vesth T.C."/>
            <person name="Theobald S."/>
            <person name="Frisvad J.C."/>
            <person name="Larsen T.O."/>
            <person name="Kjaerboelling I."/>
            <person name="Rothschild-Mancinelli K."/>
            <person name="Lyhne E.K."/>
            <person name="Kogle M.E."/>
            <person name="Barry K."/>
            <person name="Clum A."/>
            <person name="Na H."/>
            <person name="Ledsgaard L."/>
            <person name="Lin J."/>
            <person name="Lipzen A."/>
            <person name="Kuo A."/>
            <person name="Riley R."/>
            <person name="Mondo S."/>
            <person name="LaButti K."/>
            <person name="Haridas S."/>
            <person name="Pangalinan J."/>
            <person name="Salamov A.A."/>
            <person name="Simmons B.A."/>
            <person name="Magnuson J.K."/>
            <person name="Chen J."/>
            <person name="Drula E."/>
            <person name="Henrissat B."/>
            <person name="Wiebenga A."/>
            <person name="Lubbers R.J."/>
            <person name="Gomes A.C."/>
            <person name="Macurrencykelacurrency M.R."/>
            <person name="Stajich J."/>
            <person name="Grigoriev I.V."/>
            <person name="Mortensen U.H."/>
            <person name="De vries R.P."/>
            <person name="Baker S.E."/>
            <person name="Andersen M.R."/>
        </authorList>
    </citation>
    <scope>NUCLEOTIDE SEQUENCE [LARGE SCALE GENOMIC DNA]</scope>
    <source>
        <strain evidence="5 6">CBS 756.74</strain>
    </source>
</reference>
<comment type="subcellular location">
    <subcellularLocation>
        <location evidence="1">Nucleus</location>
    </subcellularLocation>
</comment>
<dbReference type="InterPro" id="IPR046347">
    <property type="entry name" value="bZIP_sf"/>
</dbReference>
<dbReference type="Proteomes" id="UP001610444">
    <property type="component" value="Unassembled WGS sequence"/>
</dbReference>
<dbReference type="PANTHER" id="PTHR40621">
    <property type="entry name" value="TRANSCRIPTION FACTOR KAPC-RELATED"/>
    <property type="match status" value="1"/>
</dbReference>
<keyword evidence="2" id="KW-0539">Nucleus</keyword>
<organism evidence="5 6">
    <name type="scientific">Aspergillus pseudodeflectus</name>
    <dbReference type="NCBI Taxonomy" id="176178"/>
    <lineage>
        <taxon>Eukaryota</taxon>
        <taxon>Fungi</taxon>
        <taxon>Dikarya</taxon>
        <taxon>Ascomycota</taxon>
        <taxon>Pezizomycotina</taxon>
        <taxon>Eurotiomycetes</taxon>
        <taxon>Eurotiomycetidae</taxon>
        <taxon>Eurotiales</taxon>
        <taxon>Aspergillaceae</taxon>
        <taxon>Aspergillus</taxon>
        <taxon>Aspergillus subgen. Nidulantes</taxon>
    </lineage>
</organism>
<dbReference type="SUPFAM" id="SSF57959">
    <property type="entry name" value="Leucine zipper domain"/>
    <property type="match status" value="1"/>
</dbReference>
<evidence type="ECO:0000259" key="4">
    <source>
        <dbReference type="PROSITE" id="PS50217"/>
    </source>
</evidence>
<dbReference type="EMBL" id="JBFXLR010000023">
    <property type="protein sequence ID" value="KAL2849395.1"/>
    <property type="molecule type" value="Genomic_DNA"/>
</dbReference>
<dbReference type="PROSITE" id="PS00036">
    <property type="entry name" value="BZIP_BASIC"/>
    <property type="match status" value="1"/>
</dbReference>
<feature type="domain" description="BZIP" evidence="4">
    <location>
        <begin position="128"/>
        <end position="186"/>
    </location>
</feature>
<dbReference type="RefSeq" id="XP_070898782.1">
    <property type="nucleotide sequence ID" value="XM_071050108.1"/>
</dbReference>
<evidence type="ECO:0000313" key="5">
    <source>
        <dbReference type="EMBL" id="KAL2849395.1"/>
    </source>
</evidence>
<dbReference type="GeneID" id="98165272"/>
<comment type="caution">
    <text evidence="5">The sequence shown here is derived from an EMBL/GenBank/DDBJ whole genome shotgun (WGS) entry which is preliminary data.</text>
</comment>
<name>A0ABR4KAT5_9EURO</name>
<gene>
    <name evidence="5" type="ORF">BJX68DRAFT_97657</name>
</gene>
<feature type="compositionally biased region" description="Basic and acidic residues" evidence="3">
    <location>
        <begin position="113"/>
        <end position="125"/>
    </location>
</feature>
<dbReference type="PROSITE" id="PS50217">
    <property type="entry name" value="BZIP"/>
    <property type="match status" value="1"/>
</dbReference>
<protein>
    <recommendedName>
        <fullName evidence="4">BZIP domain-containing protein</fullName>
    </recommendedName>
</protein>
<dbReference type="InterPro" id="IPR050936">
    <property type="entry name" value="AP-1-like"/>
</dbReference>
<accession>A0ABR4KAT5</accession>
<evidence type="ECO:0000256" key="2">
    <source>
        <dbReference type="ARBA" id="ARBA00023242"/>
    </source>
</evidence>
<dbReference type="Gene3D" id="1.20.5.170">
    <property type="match status" value="1"/>
</dbReference>
<feature type="compositionally biased region" description="Polar residues" evidence="3">
    <location>
        <begin position="83"/>
        <end position="99"/>
    </location>
</feature>
<dbReference type="SMART" id="SM00338">
    <property type="entry name" value="BRLZ"/>
    <property type="match status" value="1"/>
</dbReference>
<proteinExistence type="predicted"/>
<evidence type="ECO:0000256" key="1">
    <source>
        <dbReference type="ARBA" id="ARBA00004123"/>
    </source>
</evidence>
<evidence type="ECO:0000313" key="6">
    <source>
        <dbReference type="Proteomes" id="UP001610444"/>
    </source>
</evidence>
<evidence type="ECO:0000256" key="3">
    <source>
        <dbReference type="SAM" id="MobiDB-lite"/>
    </source>
</evidence>
<dbReference type="InterPro" id="IPR004827">
    <property type="entry name" value="bZIP"/>
</dbReference>
<dbReference type="CDD" id="cd14688">
    <property type="entry name" value="bZIP_YAP"/>
    <property type="match status" value="1"/>
</dbReference>
<feature type="compositionally biased region" description="Basic and acidic residues" evidence="3">
    <location>
        <begin position="132"/>
        <end position="144"/>
    </location>
</feature>
<feature type="region of interest" description="Disordered" evidence="3">
    <location>
        <begin position="77"/>
        <end position="144"/>
    </location>
</feature>
<sequence>MYTMDTEQYPLWPIQSPTPSELPPGVAKNVDMSFDSTLQCIYGMFPDAPSTEDDLDAFLYQDMISHSSNLQENEALQPVGLSPSGSEPSASTISPSLSPQPVERSSARSSPAPRHDKLAADDRSYSMKRRMQNREAQRRFRERKEEHLTTLEKRAGIAEERYKKLLKDTEQQTAEAAKLRTENKRLKAETHRLRERWRTMLALLQPAQRLIALSVLLAGNTQDDELEDFMRSLKG</sequence>